<accession>A0A2M7VAI3</accession>
<comment type="caution">
    <text evidence="7">The sequence shown here is derived from an EMBL/GenBank/DDBJ whole genome shotgun (WGS) entry which is preliminary data.</text>
</comment>
<evidence type="ECO:0000313" key="8">
    <source>
        <dbReference type="Proteomes" id="UP000231453"/>
    </source>
</evidence>
<dbReference type="InterPro" id="IPR036615">
    <property type="entry name" value="Mur_ligase_C_dom_sf"/>
</dbReference>
<dbReference type="Gene3D" id="3.40.1190.10">
    <property type="entry name" value="Mur-like, catalytic domain"/>
    <property type="match status" value="1"/>
</dbReference>
<dbReference type="Gene3D" id="3.90.190.20">
    <property type="entry name" value="Mur ligase, C-terminal domain"/>
    <property type="match status" value="1"/>
</dbReference>
<feature type="domain" description="Mur ligase central" evidence="6">
    <location>
        <begin position="185"/>
        <end position="372"/>
    </location>
</feature>
<dbReference type="EMBL" id="PFPL01000042">
    <property type="protein sequence ID" value="PIZ95917.1"/>
    <property type="molecule type" value="Genomic_DNA"/>
</dbReference>
<protein>
    <recommendedName>
        <fullName evidence="9">Mur ligase central domain-containing protein</fullName>
    </recommendedName>
</protein>
<dbReference type="PANTHER" id="PTHR43024:SF1">
    <property type="entry name" value="UDP-N-ACETYLMURAMOYL-TRIPEPTIDE--D-ALANYL-D-ALANINE LIGASE"/>
    <property type="match status" value="1"/>
</dbReference>
<evidence type="ECO:0000256" key="3">
    <source>
        <dbReference type="ARBA" id="ARBA00022840"/>
    </source>
</evidence>
<name>A0A2M7VAI3_9BACT</name>
<keyword evidence="1" id="KW-0436">Ligase</keyword>
<evidence type="ECO:0000256" key="4">
    <source>
        <dbReference type="SAM" id="Phobius"/>
    </source>
</evidence>
<gene>
    <name evidence="7" type="ORF">COX80_02995</name>
</gene>
<dbReference type="GO" id="GO:0005524">
    <property type="term" value="F:ATP binding"/>
    <property type="evidence" value="ECO:0007669"/>
    <property type="project" value="UniProtKB-KW"/>
</dbReference>
<reference evidence="8" key="1">
    <citation type="submission" date="2017-09" db="EMBL/GenBank/DDBJ databases">
        <title>Depth-based differentiation of microbial function through sediment-hosted aquifers and enrichment of novel symbionts in the deep terrestrial subsurface.</title>
        <authorList>
            <person name="Probst A.J."/>
            <person name="Ladd B."/>
            <person name="Jarett J.K."/>
            <person name="Geller-Mcgrath D.E."/>
            <person name="Sieber C.M.K."/>
            <person name="Emerson J.B."/>
            <person name="Anantharaman K."/>
            <person name="Thomas B.C."/>
            <person name="Malmstrom R."/>
            <person name="Stieglmeier M."/>
            <person name="Klingl A."/>
            <person name="Woyke T."/>
            <person name="Ryan C.M."/>
            <person name="Banfield J.F."/>
        </authorList>
    </citation>
    <scope>NUCLEOTIDE SEQUENCE [LARGE SCALE GENOMIC DNA]</scope>
</reference>
<keyword evidence="4" id="KW-0472">Membrane</keyword>
<keyword evidence="2" id="KW-0547">Nucleotide-binding</keyword>
<dbReference type="SUPFAM" id="SSF53623">
    <property type="entry name" value="MurD-like peptide ligases, catalytic domain"/>
    <property type="match status" value="1"/>
</dbReference>
<evidence type="ECO:0008006" key="9">
    <source>
        <dbReference type="Google" id="ProtNLM"/>
    </source>
</evidence>
<dbReference type="GO" id="GO:0016881">
    <property type="term" value="F:acid-amino acid ligase activity"/>
    <property type="evidence" value="ECO:0007669"/>
    <property type="project" value="InterPro"/>
</dbReference>
<dbReference type="InterPro" id="IPR004101">
    <property type="entry name" value="Mur_ligase_C"/>
</dbReference>
<evidence type="ECO:0000256" key="2">
    <source>
        <dbReference type="ARBA" id="ARBA00022741"/>
    </source>
</evidence>
<dbReference type="AlphaFoldDB" id="A0A2M7VAI3"/>
<dbReference type="SUPFAM" id="SSF53244">
    <property type="entry name" value="MurD-like peptide ligases, peptide-binding domain"/>
    <property type="match status" value="1"/>
</dbReference>
<sequence>MFNHMNLLDLSIIFLWLISMSNEYLQYAYFWQLKEYRWDRFLDLLRTNEGKRILFRYDFFYKIPLILVVFFWDQHSVIIKLVVLLIYVLDFLYIIAKVVLKRPIKKPKFSLKIILILFIAIFVEAAFFEETKDIRTIATFSFLRFMSITIIVNLMNIASQFVKDYIARMATKKMANCTKMRVIGITGSYGKTTTKEILSKLLSHKFKVIKTPKNINTDIGISKFILKTSFKDVDYFVVEMGAYRIGEINKICNIVKPEIGILTAISPQHLSLFGSIENIQTAKYELLRSLPKNGLAITNSDNKYCREFLGELKCKVMTFGVEEKFNPNCMIEDMKETDTGILCKFIRNIDNEKIEVELQTRLFGDYNISNLQPSLLTATHLGFIIDEIKEALKNVESPGNALRVQKYGEALLLNDSYNSNPDGFRAAINALSRYSHSYKKVIITRGIIELGELSDEIHEQIGGEIAFVADELVIIAPDFAEPLKKGVGTKYQTKVMVKLDSNEILAYLQSLKNEKAVILLENRLPQIVREEIEKNT</sequence>
<evidence type="ECO:0000259" key="6">
    <source>
        <dbReference type="Pfam" id="PF08245"/>
    </source>
</evidence>
<dbReference type="Pfam" id="PF02875">
    <property type="entry name" value="Mur_ligase_C"/>
    <property type="match status" value="1"/>
</dbReference>
<feature type="transmembrane region" description="Helical" evidence="4">
    <location>
        <begin position="109"/>
        <end position="128"/>
    </location>
</feature>
<dbReference type="PANTHER" id="PTHR43024">
    <property type="entry name" value="UDP-N-ACETYLMURAMOYL-TRIPEPTIDE--D-ALANYL-D-ALANINE LIGASE"/>
    <property type="match status" value="1"/>
</dbReference>
<proteinExistence type="predicted"/>
<feature type="transmembrane region" description="Helical" evidence="4">
    <location>
        <begin position="78"/>
        <end position="100"/>
    </location>
</feature>
<keyword evidence="4" id="KW-1133">Transmembrane helix</keyword>
<feature type="transmembrane region" description="Helical" evidence="4">
    <location>
        <begin position="53"/>
        <end position="72"/>
    </location>
</feature>
<dbReference type="InterPro" id="IPR013221">
    <property type="entry name" value="Mur_ligase_cen"/>
</dbReference>
<keyword evidence="4" id="KW-0812">Transmembrane</keyword>
<evidence type="ECO:0000256" key="1">
    <source>
        <dbReference type="ARBA" id="ARBA00022598"/>
    </source>
</evidence>
<organism evidence="7 8">
    <name type="scientific">Candidatus Magasanikbacteria bacterium CG_4_10_14_0_2_um_filter_33_14</name>
    <dbReference type="NCBI Taxonomy" id="1974636"/>
    <lineage>
        <taxon>Bacteria</taxon>
        <taxon>Candidatus Magasanikiibacteriota</taxon>
    </lineage>
</organism>
<feature type="transmembrane region" description="Helical" evidence="4">
    <location>
        <begin position="134"/>
        <end position="155"/>
    </location>
</feature>
<feature type="transmembrane region" description="Helical" evidence="4">
    <location>
        <begin position="12"/>
        <end position="32"/>
    </location>
</feature>
<dbReference type="InterPro" id="IPR051046">
    <property type="entry name" value="MurCDEF_CellWall_CoF430Synth"/>
</dbReference>
<dbReference type="Pfam" id="PF08245">
    <property type="entry name" value="Mur_ligase_M"/>
    <property type="match status" value="1"/>
</dbReference>
<keyword evidence="3" id="KW-0067">ATP-binding</keyword>
<evidence type="ECO:0000313" key="7">
    <source>
        <dbReference type="EMBL" id="PIZ95917.1"/>
    </source>
</evidence>
<dbReference type="Proteomes" id="UP000231453">
    <property type="component" value="Unassembled WGS sequence"/>
</dbReference>
<evidence type="ECO:0000259" key="5">
    <source>
        <dbReference type="Pfam" id="PF02875"/>
    </source>
</evidence>
<dbReference type="InterPro" id="IPR036565">
    <property type="entry name" value="Mur-like_cat_sf"/>
</dbReference>
<feature type="domain" description="Mur ligase C-terminal" evidence="5">
    <location>
        <begin position="404"/>
        <end position="519"/>
    </location>
</feature>